<gene>
    <name evidence="1" type="ORF">ACOC_LOCUS4590</name>
</gene>
<organism evidence="3">
    <name type="scientific">Angiostrongylus costaricensis</name>
    <name type="common">Nematode worm</name>
    <dbReference type="NCBI Taxonomy" id="334426"/>
    <lineage>
        <taxon>Eukaryota</taxon>
        <taxon>Metazoa</taxon>
        <taxon>Ecdysozoa</taxon>
        <taxon>Nematoda</taxon>
        <taxon>Chromadorea</taxon>
        <taxon>Rhabditida</taxon>
        <taxon>Rhabditina</taxon>
        <taxon>Rhabditomorpha</taxon>
        <taxon>Strongyloidea</taxon>
        <taxon>Metastrongylidae</taxon>
        <taxon>Angiostrongylus</taxon>
    </lineage>
</organism>
<evidence type="ECO:0000313" key="2">
    <source>
        <dbReference type="Proteomes" id="UP000267027"/>
    </source>
</evidence>
<evidence type="ECO:0000313" key="3">
    <source>
        <dbReference type="WBParaSite" id="ACOC_0000458901-mRNA-1"/>
    </source>
</evidence>
<dbReference type="EMBL" id="UYYA01003821">
    <property type="protein sequence ID" value="VDM56175.1"/>
    <property type="molecule type" value="Genomic_DNA"/>
</dbReference>
<evidence type="ECO:0000313" key="1">
    <source>
        <dbReference type="EMBL" id="VDM56175.1"/>
    </source>
</evidence>
<accession>A0A0R3PJG3</accession>
<dbReference type="Proteomes" id="UP000267027">
    <property type="component" value="Unassembled WGS sequence"/>
</dbReference>
<keyword evidence="2" id="KW-1185">Reference proteome</keyword>
<reference evidence="1 2" key="2">
    <citation type="submission" date="2018-11" db="EMBL/GenBank/DDBJ databases">
        <authorList>
            <consortium name="Pathogen Informatics"/>
        </authorList>
    </citation>
    <scope>NUCLEOTIDE SEQUENCE [LARGE SCALE GENOMIC DNA]</scope>
    <source>
        <strain evidence="1 2">Costa Rica</strain>
    </source>
</reference>
<sequence>MKRWRSWQKNGLLPHREMLFLGIHTDSLKCAVSPETEPSEFSKLRPWHL</sequence>
<proteinExistence type="predicted"/>
<dbReference type="WBParaSite" id="ACOC_0000458901-mRNA-1">
    <property type="protein sequence ID" value="ACOC_0000458901-mRNA-1"/>
    <property type="gene ID" value="ACOC_0000458901"/>
</dbReference>
<name>A0A0R3PJG3_ANGCS</name>
<reference evidence="3" key="1">
    <citation type="submission" date="2017-02" db="UniProtKB">
        <authorList>
            <consortium name="WormBaseParasite"/>
        </authorList>
    </citation>
    <scope>IDENTIFICATION</scope>
</reference>
<protein>
    <submittedName>
        <fullName evidence="1 3">Uncharacterized protein</fullName>
    </submittedName>
</protein>
<dbReference type="AlphaFoldDB" id="A0A0R3PJG3"/>